<comment type="caution">
    <text evidence="1">The sequence shown here is derived from an EMBL/GenBank/DDBJ whole genome shotgun (WGS) entry which is preliminary data.</text>
</comment>
<reference evidence="2" key="2">
    <citation type="submission" date="2019-06" db="EMBL/GenBank/DDBJ databases">
        <title>Co-occurence of chitin degradation, pigmentation and bioactivity in marine Pseudoalteromonas.</title>
        <authorList>
            <person name="Sonnenschein E.C."/>
            <person name="Bech P.K."/>
        </authorList>
    </citation>
    <scope>NUCLEOTIDE SEQUENCE [LARGE SCALE GENOMIC DNA]</scope>
    <source>
        <strain evidence="2">S2897</strain>
    </source>
</reference>
<name>A0A5S3Z5M8_9GAMM</name>
<dbReference type="EMBL" id="PNCG01000010">
    <property type="protein sequence ID" value="TMP86826.1"/>
    <property type="molecule type" value="Genomic_DNA"/>
</dbReference>
<organism evidence="1 2">
    <name type="scientific">Pseudoalteromonas ruthenica</name>
    <dbReference type="NCBI Taxonomy" id="151081"/>
    <lineage>
        <taxon>Bacteria</taxon>
        <taxon>Pseudomonadati</taxon>
        <taxon>Pseudomonadota</taxon>
        <taxon>Gammaproteobacteria</taxon>
        <taxon>Alteromonadales</taxon>
        <taxon>Pseudoalteromonadaceae</taxon>
        <taxon>Pseudoalteromonas</taxon>
    </lineage>
</organism>
<reference evidence="1 2" key="1">
    <citation type="submission" date="2017-12" db="EMBL/GenBank/DDBJ databases">
        <authorList>
            <person name="Paulsen S."/>
            <person name="Gram L.K."/>
        </authorList>
    </citation>
    <scope>NUCLEOTIDE SEQUENCE [LARGE SCALE GENOMIC DNA]</scope>
    <source>
        <strain evidence="1 2">S2897</strain>
    </source>
</reference>
<dbReference type="AlphaFoldDB" id="A0A5S3Z5M8"/>
<dbReference type="RefSeq" id="WP_138548109.1">
    <property type="nucleotide sequence ID" value="NZ_PNCG01000010.1"/>
</dbReference>
<evidence type="ECO:0000313" key="1">
    <source>
        <dbReference type="EMBL" id="TMP86826.1"/>
    </source>
</evidence>
<evidence type="ECO:0000313" key="2">
    <source>
        <dbReference type="Proteomes" id="UP000305874"/>
    </source>
</evidence>
<proteinExistence type="predicted"/>
<sequence>MKYRDTVEKLSREHPLLIERLINTYDLEEWAEITQGLSKNDKNKIYGLAEPKWIEKNLSNGSLLLHPDARTELMSRNFKPLSAHCKMVWASFLVNLEGEDSKIRFNRIKKKIIKKHSNKWWFDVHKRIKPTYAAKSRLDRQSLGNAASHAVENSSYLRNMAQGLCDDALKMIPK</sequence>
<dbReference type="Proteomes" id="UP000305874">
    <property type="component" value="Unassembled WGS sequence"/>
</dbReference>
<gene>
    <name evidence="1" type="ORF">CWC05_10120</name>
</gene>
<accession>A0A5S3Z5M8</accession>
<protein>
    <submittedName>
        <fullName evidence="1">Uncharacterized protein</fullName>
    </submittedName>
</protein>